<dbReference type="InterPro" id="IPR000631">
    <property type="entry name" value="CARKD"/>
</dbReference>
<dbReference type="GO" id="GO:0052855">
    <property type="term" value="F:ADP-dependent NAD(P)H-hydrate dehydratase activity"/>
    <property type="evidence" value="ECO:0007669"/>
    <property type="project" value="UniProtKB-UniRule"/>
</dbReference>
<dbReference type="NCBIfam" id="TIGR00196">
    <property type="entry name" value="yjeF_cterm"/>
    <property type="match status" value="1"/>
</dbReference>
<evidence type="ECO:0000259" key="20">
    <source>
        <dbReference type="PROSITE" id="PS51383"/>
    </source>
</evidence>
<dbReference type="GO" id="GO:0046496">
    <property type="term" value="P:nicotinamide nucleotide metabolic process"/>
    <property type="evidence" value="ECO:0007669"/>
    <property type="project" value="UniProtKB-UniRule"/>
</dbReference>
<comment type="similarity">
    <text evidence="4 19">In the C-terminal section; belongs to the NnrD/CARKD family.</text>
</comment>
<evidence type="ECO:0000256" key="16">
    <source>
        <dbReference type="ARBA" id="ARBA00049209"/>
    </source>
</evidence>
<dbReference type="InterPro" id="IPR004443">
    <property type="entry name" value="YjeF_N_dom"/>
</dbReference>
<evidence type="ECO:0000256" key="9">
    <source>
        <dbReference type="ARBA" id="ARBA00022958"/>
    </source>
</evidence>
<dbReference type="GO" id="GO:0005524">
    <property type="term" value="F:ATP binding"/>
    <property type="evidence" value="ECO:0007669"/>
    <property type="project" value="UniProtKB-UniRule"/>
</dbReference>
<keyword evidence="7 17" id="KW-0067">ATP-binding</keyword>
<comment type="cofactor">
    <cofactor evidence="18 19">
        <name>K(+)</name>
        <dbReference type="ChEBI" id="CHEBI:29103"/>
    </cofactor>
    <text evidence="18 19">Binds 1 potassium ion per subunit.</text>
</comment>
<comment type="catalytic activity">
    <reaction evidence="1 18 19">
        <text>(6R)-NADHX = (6S)-NADHX</text>
        <dbReference type="Rhea" id="RHEA:32215"/>
        <dbReference type="ChEBI" id="CHEBI:64074"/>
        <dbReference type="ChEBI" id="CHEBI:64075"/>
        <dbReference type="EC" id="5.1.99.6"/>
    </reaction>
</comment>
<dbReference type="Gene3D" id="3.40.1190.20">
    <property type="match status" value="1"/>
</dbReference>
<evidence type="ECO:0000259" key="21">
    <source>
        <dbReference type="PROSITE" id="PS51385"/>
    </source>
</evidence>
<dbReference type="GO" id="GO:0046872">
    <property type="term" value="F:metal ion binding"/>
    <property type="evidence" value="ECO:0007669"/>
    <property type="project" value="UniProtKB-UniRule"/>
</dbReference>
<feature type="binding site" evidence="18">
    <location>
        <position position="165"/>
    </location>
    <ligand>
        <name>K(+)</name>
        <dbReference type="ChEBI" id="CHEBI:29103"/>
    </ligand>
</feature>
<dbReference type="EC" id="4.2.1.136" evidence="19"/>
<proteinExistence type="inferred from homology"/>
<feature type="binding site" evidence="17">
    <location>
        <position position="368"/>
    </location>
    <ligand>
        <name>(6S)-NADPHX</name>
        <dbReference type="ChEBI" id="CHEBI:64076"/>
    </ligand>
</feature>
<dbReference type="Pfam" id="PF01256">
    <property type="entry name" value="Carb_kinase"/>
    <property type="match status" value="1"/>
</dbReference>
<evidence type="ECO:0000256" key="13">
    <source>
        <dbReference type="ARBA" id="ARBA00023268"/>
    </source>
</evidence>
<organism evidence="22 23">
    <name type="scientific">Methanolobus profundi</name>
    <dbReference type="NCBI Taxonomy" id="487685"/>
    <lineage>
        <taxon>Archaea</taxon>
        <taxon>Methanobacteriati</taxon>
        <taxon>Methanobacteriota</taxon>
        <taxon>Stenosarchaea group</taxon>
        <taxon>Methanomicrobia</taxon>
        <taxon>Methanosarcinales</taxon>
        <taxon>Methanosarcinaceae</taxon>
        <taxon>Methanolobus</taxon>
    </lineage>
</organism>
<evidence type="ECO:0000256" key="4">
    <source>
        <dbReference type="ARBA" id="ARBA00009524"/>
    </source>
</evidence>
<keyword evidence="6 17" id="KW-0547">Nucleotide-binding</keyword>
<evidence type="ECO:0000256" key="2">
    <source>
        <dbReference type="ARBA" id="ARBA00000909"/>
    </source>
</evidence>
<comment type="similarity">
    <text evidence="18">Belongs to the NnrE/AIBP family.</text>
</comment>
<keyword evidence="11 18" id="KW-0413">Isomerase</keyword>
<comment type="function">
    <text evidence="18">Catalyzes the epimerization of the S- and R-forms of NAD(P)HX, a damaged form of NAD(P)H that is a result of enzymatic or heat-dependent hydration. This is a prerequisite for the S-specific NAD(P)H-hydrate dehydratase to allow the repair of both epimers of NAD(P)HX.</text>
</comment>
<dbReference type="Pfam" id="PF03853">
    <property type="entry name" value="YjeF_N"/>
    <property type="match status" value="1"/>
</dbReference>
<feature type="binding site" evidence="17">
    <location>
        <position position="434"/>
    </location>
    <ligand>
        <name>(6S)-NADPHX</name>
        <dbReference type="ChEBI" id="CHEBI:64076"/>
    </ligand>
</feature>
<protein>
    <recommendedName>
        <fullName evidence="19">Bifunctional NAD(P)H-hydrate repair enzyme</fullName>
    </recommendedName>
    <alternativeName>
        <fullName evidence="19">Nicotinamide nucleotide repair protein</fullName>
    </alternativeName>
    <domain>
        <recommendedName>
            <fullName evidence="19">ADP-dependent (S)-NAD(P)H-hydrate dehydratase</fullName>
            <ecNumber evidence="19">4.2.1.136</ecNumber>
        </recommendedName>
        <alternativeName>
            <fullName evidence="19">ADP-dependent NAD(P)HX dehydratase</fullName>
        </alternativeName>
    </domain>
    <domain>
        <recommendedName>
            <fullName evidence="19">NAD(P)H-hydrate epimerase</fullName>
            <ecNumber evidence="19">5.1.99.6</ecNumber>
        </recommendedName>
    </domain>
</protein>
<evidence type="ECO:0000313" key="22">
    <source>
        <dbReference type="EMBL" id="SFM69687.1"/>
    </source>
</evidence>
<evidence type="ECO:0000256" key="14">
    <source>
        <dbReference type="ARBA" id="ARBA00025153"/>
    </source>
</evidence>
<dbReference type="GO" id="GO:0110051">
    <property type="term" value="P:metabolite repair"/>
    <property type="evidence" value="ECO:0007669"/>
    <property type="project" value="TreeGrafter"/>
</dbReference>
<dbReference type="RefSeq" id="WP_091936660.1">
    <property type="nucleotide sequence ID" value="NZ_FOUJ01000004.1"/>
</dbReference>
<evidence type="ECO:0000256" key="15">
    <source>
        <dbReference type="ARBA" id="ARBA00048238"/>
    </source>
</evidence>
<dbReference type="EC" id="5.1.99.6" evidence="19"/>
<keyword evidence="9 18" id="KW-0630">Potassium</keyword>
<comment type="function">
    <text evidence="14 19">Bifunctional enzyme that catalyzes the epimerization of the S- and R-forms of NAD(P)HX and the dehydration of the S-form of NAD(P)HX at the expense of ADP, which is converted to AMP. This allows the repair of both epimers of NAD(P)HX, a damaged form of NAD(P)H that is a result of enzymatic or heat-dependent hydration.</text>
</comment>
<evidence type="ECO:0000256" key="1">
    <source>
        <dbReference type="ARBA" id="ARBA00000013"/>
    </source>
</evidence>
<dbReference type="HAMAP" id="MF_01966">
    <property type="entry name" value="NADHX_epimerase"/>
    <property type="match status" value="1"/>
</dbReference>
<comment type="subunit">
    <text evidence="17">Homotetramer.</text>
</comment>
<comment type="cofactor">
    <cofactor evidence="17">
        <name>Mg(2+)</name>
        <dbReference type="ChEBI" id="CHEBI:18420"/>
    </cofactor>
</comment>
<dbReference type="InterPro" id="IPR036652">
    <property type="entry name" value="YjeF_N_dom_sf"/>
</dbReference>
<dbReference type="EMBL" id="FOUJ01000004">
    <property type="protein sequence ID" value="SFM69687.1"/>
    <property type="molecule type" value="Genomic_DNA"/>
</dbReference>
<evidence type="ECO:0000256" key="7">
    <source>
        <dbReference type="ARBA" id="ARBA00022840"/>
    </source>
</evidence>
<keyword evidence="23" id="KW-1185">Reference proteome</keyword>
<feature type="binding site" evidence="18">
    <location>
        <begin position="133"/>
        <end position="139"/>
    </location>
    <ligand>
        <name>(6S)-NADPHX</name>
        <dbReference type="ChEBI" id="CHEBI:64076"/>
    </ligand>
</feature>
<dbReference type="InterPro" id="IPR029056">
    <property type="entry name" value="Ribokinase-like"/>
</dbReference>
<dbReference type="GO" id="GO:0052856">
    <property type="term" value="F:NAD(P)HX epimerase activity"/>
    <property type="evidence" value="ECO:0007669"/>
    <property type="project" value="UniProtKB-UniRule"/>
</dbReference>
<keyword evidence="12 17" id="KW-0456">Lyase</keyword>
<feature type="domain" description="YjeF C-terminal" evidence="20">
    <location>
        <begin position="220"/>
        <end position="491"/>
    </location>
</feature>
<gene>
    <name evidence="18" type="primary">nnrE</name>
    <name evidence="17" type="synonym">nnrD</name>
    <name evidence="22" type="ORF">SAMN04488696_2091</name>
</gene>
<dbReference type="Proteomes" id="UP000198535">
    <property type="component" value="Unassembled WGS sequence"/>
</dbReference>
<dbReference type="PROSITE" id="PS51385">
    <property type="entry name" value="YJEF_N"/>
    <property type="match status" value="1"/>
</dbReference>
<reference evidence="23" key="1">
    <citation type="submission" date="2016-10" db="EMBL/GenBank/DDBJ databases">
        <authorList>
            <person name="Varghese N."/>
            <person name="Submissions S."/>
        </authorList>
    </citation>
    <scope>NUCLEOTIDE SEQUENCE [LARGE SCALE GENOMIC DNA]</scope>
    <source>
        <strain evidence="23">Mob M</strain>
    </source>
</reference>
<dbReference type="PANTHER" id="PTHR12592:SF0">
    <property type="entry name" value="ATP-DEPENDENT (S)-NAD(P)H-HYDRATE DEHYDRATASE"/>
    <property type="match status" value="1"/>
</dbReference>
<dbReference type="SUPFAM" id="SSF53613">
    <property type="entry name" value="Ribokinase-like"/>
    <property type="match status" value="1"/>
</dbReference>
<feature type="binding site" evidence="17">
    <location>
        <position position="322"/>
    </location>
    <ligand>
        <name>(6S)-NADPHX</name>
        <dbReference type="ChEBI" id="CHEBI:64076"/>
    </ligand>
</feature>
<evidence type="ECO:0000256" key="10">
    <source>
        <dbReference type="ARBA" id="ARBA00023027"/>
    </source>
</evidence>
<feature type="binding site" evidence="18">
    <location>
        <position position="56"/>
    </location>
    <ligand>
        <name>K(+)</name>
        <dbReference type="ChEBI" id="CHEBI:29103"/>
    </ligand>
</feature>
<dbReference type="CDD" id="cd01171">
    <property type="entry name" value="YXKO-related"/>
    <property type="match status" value="1"/>
</dbReference>
<evidence type="ECO:0000256" key="6">
    <source>
        <dbReference type="ARBA" id="ARBA00022741"/>
    </source>
</evidence>
<comment type="similarity">
    <text evidence="3 19">In the N-terminal section; belongs to the NnrE/AIBP family.</text>
</comment>
<dbReference type="HAMAP" id="MF_01965">
    <property type="entry name" value="NADHX_dehydratase"/>
    <property type="match status" value="1"/>
</dbReference>
<accession>A0A1I4SZ68</accession>
<dbReference type="InterPro" id="IPR030677">
    <property type="entry name" value="Nnr"/>
</dbReference>
<dbReference type="NCBIfam" id="TIGR00197">
    <property type="entry name" value="yjeF_nterm"/>
    <property type="match status" value="1"/>
</dbReference>
<evidence type="ECO:0000256" key="5">
    <source>
        <dbReference type="ARBA" id="ARBA00022723"/>
    </source>
</evidence>
<comment type="catalytic activity">
    <reaction evidence="2 18 19">
        <text>(6R)-NADPHX = (6S)-NADPHX</text>
        <dbReference type="Rhea" id="RHEA:32227"/>
        <dbReference type="ChEBI" id="CHEBI:64076"/>
        <dbReference type="ChEBI" id="CHEBI:64077"/>
        <dbReference type="EC" id="5.1.99.6"/>
    </reaction>
</comment>
<evidence type="ECO:0000256" key="11">
    <source>
        <dbReference type="ARBA" id="ARBA00023235"/>
    </source>
</evidence>
<feature type="binding site" evidence="17">
    <location>
        <position position="433"/>
    </location>
    <ligand>
        <name>AMP</name>
        <dbReference type="ChEBI" id="CHEBI:456215"/>
    </ligand>
</feature>
<evidence type="ECO:0000256" key="17">
    <source>
        <dbReference type="HAMAP-Rule" id="MF_01965"/>
    </source>
</evidence>
<keyword evidence="8 17" id="KW-0521">NADP</keyword>
<dbReference type="Gene3D" id="3.40.50.10260">
    <property type="entry name" value="YjeF N-terminal domain"/>
    <property type="match status" value="1"/>
</dbReference>
<dbReference type="PANTHER" id="PTHR12592">
    <property type="entry name" value="ATP-DEPENDENT (S)-NAD(P)H-HYDRATE DEHYDRATASE FAMILY MEMBER"/>
    <property type="match status" value="1"/>
</dbReference>
<feature type="binding site" evidence="18">
    <location>
        <begin position="55"/>
        <end position="59"/>
    </location>
    <ligand>
        <name>(6S)-NADPHX</name>
        <dbReference type="ChEBI" id="CHEBI:64076"/>
    </ligand>
</feature>
<feature type="binding site" evidence="17">
    <location>
        <position position="254"/>
    </location>
    <ligand>
        <name>(6S)-NADPHX</name>
        <dbReference type="ChEBI" id="CHEBI:64076"/>
    </ligand>
</feature>
<comment type="catalytic activity">
    <reaction evidence="16 17 19">
        <text>(6S)-NADPHX + ADP = AMP + phosphate + NADPH + H(+)</text>
        <dbReference type="Rhea" id="RHEA:32235"/>
        <dbReference type="ChEBI" id="CHEBI:15378"/>
        <dbReference type="ChEBI" id="CHEBI:43474"/>
        <dbReference type="ChEBI" id="CHEBI:57783"/>
        <dbReference type="ChEBI" id="CHEBI:64076"/>
        <dbReference type="ChEBI" id="CHEBI:456215"/>
        <dbReference type="ChEBI" id="CHEBI:456216"/>
        <dbReference type="EC" id="4.2.1.136"/>
    </reaction>
</comment>
<evidence type="ECO:0000256" key="3">
    <source>
        <dbReference type="ARBA" id="ARBA00006001"/>
    </source>
</evidence>
<evidence type="ECO:0000256" key="19">
    <source>
        <dbReference type="PIRNR" id="PIRNR017184"/>
    </source>
</evidence>
<feature type="binding site" evidence="18">
    <location>
        <position position="162"/>
    </location>
    <ligand>
        <name>(6S)-NADPHX</name>
        <dbReference type="ChEBI" id="CHEBI:64076"/>
    </ligand>
</feature>
<dbReference type="SUPFAM" id="SSF64153">
    <property type="entry name" value="YjeF N-terminal domain-like"/>
    <property type="match status" value="1"/>
</dbReference>
<evidence type="ECO:0000256" key="18">
    <source>
        <dbReference type="HAMAP-Rule" id="MF_01966"/>
    </source>
</evidence>
<keyword evidence="10 17" id="KW-0520">NAD</keyword>
<dbReference type="OrthoDB" id="15148at2157"/>
<sequence>MFSITSSKMRSIDANCAYLGLDPLQLMENAGAAIAREIMSKISSGKVLFVAGRGNNGGDAFVAARHLALYESYDVRIILLGHSSRIRTRESKHNFSLLKNSGIGEIREISDSSELVSYPCWNDMDIIVDGVLGSGIKGIPREPESTAIDLINSSGSYIISIDSPSGYDLDGGDVTKSVIASLTVTFHRMKTGLEIPGCERYTGAVKVVPIGVCRDAEEYVGPGDLMVLGQRRNDAHKGNSGRILIIGGGAYYGAPALSSMAALRTGADIVTVAVPENVADTVSSFSPDLIVVPLMGNRLNPDNIPELKGLITSHDVTVIGPGLGRDQGTLATVEQLVPLCKKAVIDADALYGLTLPVKSGGKIILTPHSAEFSRLCGEEVPRGLDEKKDIVSRFAGDKSVTVALKGNIDVISDGLYTRLNRTGNAGMTVGGTGDVLTGITGALFAMNDAMEAASCAVFISGAAGDLAFEEKGFGLLATDIIDRITDVILKVF</sequence>
<comment type="catalytic activity">
    <reaction evidence="15 17 19">
        <text>(6S)-NADHX + ADP = AMP + phosphate + NADH + H(+)</text>
        <dbReference type="Rhea" id="RHEA:32223"/>
        <dbReference type="ChEBI" id="CHEBI:15378"/>
        <dbReference type="ChEBI" id="CHEBI:43474"/>
        <dbReference type="ChEBI" id="CHEBI:57945"/>
        <dbReference type="ChEBI" id="CHEBI:64074"/>
        <dbReference type="ChEBI" id="CHEBI:456215"/>
        <dbReference type="ChEBI" id="CHEBI:456216"/>
        <dbReference type="EC" id="4.2.1.136"/>
    </reaction>
</comment>
<keyword evidence="13" id="KW-0511">Multifunctional enzyme</keyword>
<feature type="binding site" evidence="18">
    <location>
        <position position="129"/>
    </location>
    <ligand>
        <name>K(+)</name>
        <dbReference type="ChEBI" id="CHEBI:29103"/>
    </ligand>
</feature>
<dbReference type="PROSITE" id="PS51383">
    <property type="entry name" value="YJEF_C_3"/>
    <property type="match status" value="1"/>
</dbReference>
<dbReference type="AlphaFoldDB" id="A0A1I4SZ68"/>
<comment type="similarity">
    <text evidence="17">Belongs to the NnrD/CARKD family.</text>
</comment>
<evidence type="ECO:0000256" key="8">
    <source>
        <dbReference type="ARBA" id="ARBA00022857"/>
    </source>
</evidence>
<name>A0A1I4SZ68_9EURY</name>
<feature type="domain" description="YjeF N-terminal" evidence="21">
    <location>
        <begin position="9"/>
        <end position="218"/>
    </location>
</feature>
<keyword evidence="5 18" id="KW-0479">Metal-binding</keyword>
<comment type="function">
    <text evidence="17">Catalyzes the dehydration of the S-form of NAD(P)HX at the expense of ADP, which is converted to AMP. Together with NAD(P)HX epimerase, which catalyzes the epimerization of the S- and R-forms, the enzyme allows the repair of both epimers of NAD(P)HX, a damaged form of NAD(P)H that is a result of enzymatic or heat-dependent hydration.</text>
</comment>
<evidence type="ECO:0000313" key="23">
    <source>
        <dbReference type="Proteomes" id="UP000198535"/>
    </source>
</evidence>
<comment type="caution">
    <text evidence="17">Lacks conserved residue(s) required for the propagation of feature annotation.</text>
</comment>
<dbReference type="PIRSF" id="PIRSF017184">
    <property type="entry name" value="Nnr"/>
    <property type="match status" value="1"/>
</dbReference>
<evidence type="ECO:0000256" key="12">
    <source>
        <dbReference type="ARBA" id="ARBA00023239"/>
    </source>
</evidence>
<dbReference type="STRING" id="487685.SAMN04488696_2091"/>